<evidence type="ECO:0000256" key="1">
    <source>
        <dbReference type="ARBA" id="ARBA00007992"/>
    </source>
</evidence>
<dbReference type="PANTHER" id="PTHR47356">
    <property type="entry name" value="FAD-DEPENDENT MONOOXYGENASE ASQG-RELATED"/>
    <property type="match status" value="1"/>
</dbReference>
<keyword evidence="4" id="KW-0560">Oxidoreductase</keyword>
<keyword evidence="5" id="KW-0812">Transmembrane</keyword>
<keyword evidence="3" id="KW-0274">FAD</keyword>
<keyword evidence="8" id="KW-1185">Reference proteome</keyword>
<dbReference type="GeneID" id="55990049"/>
<feature type="domain" description="FAD-binding" evidence="6">
    <location>
        <begin position="285"/>
        <end position="338"/>
    </location>
</feature>
<dbReference type="KEGG" id="trg:TRUGW13939_02541"/>
<dbReference type="PANTHER" id="PTHR47356:SF2">
    <property type="entry name" value="FAD-BINDING DOMAIN-CONTAINING PROTEIN-RELATED"/>
    <property type="match status" value="1"/>
</dbReference>
<comment type="similarity">
    <text evidence="1">Belongs to the paxM FAD-dependent monooxygenase family.</text>
</comment>
<keyword evidence="5" id="KW-0472">Membrane</keyword>
<dbReference type="AlphaFoldDB" id="A0A7H8QNK1"/>
<feature type="transmembrane region" description="Helical" evidence="5">
    <location>
        <begin position="626"/>
        <end position="644"/>
    </location>
</feature>
<proteinExistence type="inferred from homology"/>
<feature type="transmembrane region" description="Helical" evidence="5">
    <location>
        <begin position="582"/>
        <end position="605"/>
    </location>
</feature>
<feature type="transmembrane region" description="Helical" evidence="5">
    <location>
        <begin position="550"/>
        <end position="570"/>
    </location>
</feature>
<dbReference type="InterPro" id="IPR050562">
    <property type="entry name" value="FAD_mOase_fung"/>
</dbReference>
<dbReference type="InterPro" id="IPR002938">
    <property type="entry name" value="FAD-bd"/>
</dbReference>
<feature type="transmembrane region" description="Helical" evidence="5">
    <location>
        <begin position="477"/>
        <end position="494"/>
    </location>
</feature>
<keyword evidence="2" id="KW-0285">Flavoprotein</keyword>
<evidence type="ECO:0000256" key="3">
    <source>
        <dbReference type="ARBA" id="ARBA00022827"/>
    </source>
</evidence>
<reference evidence="8" key="1">
    <citation type="submission" date="2020-06" db="EMBL/GenBank/DDBJ databases">
        <title>A chromosome-scale genome assembly of Talaromyces rugulosus W13939.</title>
        <authorList>
            <person name="Wang B."/>
            <person name="Guo L."/>
            <person name="Ye K."/>
            <person name="Wang L."/>
        </authorList>
    </citation>
    <scope>NUCLEOTIDE SEQUENCE [LARGE SCALE GENOMIC DNA]</scope>
    <source>
        <strain evidence="8">W13939</strain>
    </source>
</reference>
<keyword evidence="5" id="KW-1133">Transmembrane helix</keyword>
<dbReference type="PRINTS" id="PR00420">
    <property type="entry name" value="RNGMNOXGNASE"/>
</dbReference>
<dbReference type="GO" id="GO:0071949">
    <property type="term" value="F:FAD binding"/>
    <property type="evidence" value="ECO:0007669"/>
    <property type="project" value="InterPro"/>
</dbReference>
<feature type="domain" description="FAD-binding" evidence="6">
    <location>
        <begin position="4"/>
        <end position="169"/>
    </location>
</feature>
<dbReference type="RefSeq" id="XP_035341627.1">
    <property type="nucleotide sequence ID" value="XM_035485734.1"/>
</dbReference>
<feature type="transmembrane region" description="Helical" evidence="5">
    <location>
        <begin position="448"/>
        <end position="470"/>
    </location>
</feature>
<dbReference type="InterPro" id="IPR036188">
    <property type="entry name" value="FAD/NAD-bd_sf"/>
</dbReference>
<feature type="transmembrane region" description="Helical" evidence="5">
    <location>
        <begin position="659"/>
        <end position="677"/>
    </location>
</feature>
<dbReference type="Pfam" id="PF01494">
    <property type="entry name" value="FAD_binding_3"/>
    <property type="match status" value="2"/>
</dbReference>
<dbReference type="OrthoDB" id="10029326at2759"/>
<dbReference type="SUPFAM" id="SSF51905">
    <property type="entry name" value="FAD/NAD(P)-binding domain"/>
    <property type="match status" value="1"/>
</dbReference>
<evidence type="ECO:0000313" key="8">
    <source>
        <dbReference type="Proteomes" id="UP000509510"/>
    </source>
</evidence>
<dbReference type="Proteomes" id="UP000509510">
    <property type="component" value="Chromosome II"/>
</dbReference>
<evidence type="ECO:0000313" key="7">
    <source>
        <dbReference type="EMBL" id="QKX55448.1"/>
    </source>
</evidence>
<evidence type="ECO:0000256" key="5">
    <source>
        <dbReference type="SAM" id="Phobius"/>
    </source>
</evidence>
<organism evidence="7 8">
    <name type="scientific">Talaromyces rugulosus</name>
    <name type="common">Penicillium rugulosum</name>
    <dbReference type="NCBI Taxonomy" id="121627"/>
    <lineage>
        <taxon>Eukaryota</taxon>
        <taxon>Fungi</taxon>
        <taxon>Dikarya</taxon>
        <taxon>Ascomycota</taxon>
        <taxon>Pezizomycotina</taxon>
        <taxon>Eurotiomycetes</taxon>
        <taxon>Eurotiomycetidae</taxon>
        <taxon>Eurotiales</taxon>
        <taxon>Trichocomaceae</taxon>
        <taxon>Talaromyces</taxon>
        <taxon>Talaromyces sect. Islandici</taxon>
    </lineage>
</organism>
<sequence length="700" mass="78412">MAFKVLIAGGSISGLTLALIFERYGIDYLLLEKHAEIAPFLGTTIGINPNGARILDQLGVYSELDRIGAKPDTNSYYDWQGKLLASQKPIVPLMTWLFGYSLCFLNRQDLIRVLYAAIKDKSKIQTTVEIVDVLELGSRVRVLTRDGSEYLADILVGADGVRSQVRNELWRVASDQEPGYIPARDKTCIVSDYSCMTGISPSPPGMEDKAILRSINYHRSCAVFTQPGAKLCWWLAFFKNDGPLSHPNIPRFTVDDHERILRSYGPDKIGTSTLNKIYETAHHKVLVPVEEFTLEKWHYKRIVLLGDSCHKLHPIIGQGANQAIESAACLADLLHGVALENSHSSNDAIDHAFSQYHAIRYHRAVSAMHAGRLAQRIDSLDTWFFKYLALHKVIKTPIESGLLASFAKMSLPAVSLKGLPQPKHPGNVLYEDQIRMQPRGRSQHTTRLSMLGFLLVSGILWYTHFGFSLISPQSHRLDLYSGVQSICISGIWVIESYRLNLGALISILPFIAIAMYSNIWQISFAVYCAWYIYQSTAPGFYYPTPRAIDVGVAMSLPYTVLFAYAVPVYLTAVSDSPTNLPWISAHLLFPILTYALTTLLHRTIALPTGVKIAYTGDLDIPHLKRYHNLVFLIAASTHIITLATEYKRFDSLITSTRDFWTGALVVVAFLRSLRGLLFGDGSIWPWGSFDRIMEMEGDYD</sequence>
<evidence type="ECO:0000256" key="4">
    <source>
        <dbReference type="ARBA" id="ARBA00023002"/>
    </source>
</evidence>
<protein>
    <recommendedName>
        <fullName evidence="6">FAD-binding domain-containing protein</fullName>
    </recommendedName>
</protein>
<accession>A0A7H8QNK1</accession>
<name>A0A7H8QNK1_TALRU</name>
<dbReference type="Gene3D" id="3.50.50.60">
    <property type="entry name" value="FAD/NAD(P)-binding domain"/>
    <property type="match status" value="1"/>
</dbReference>
<dbReference type="EMBL" id="CP055899">
    <property type="protein sequence ID" value="QKX55448.1"/>
    <property type="molecule type" value="Genomic_DNA"/>
</dbReference>
<evidence type="ECO:0000256" key="2">
    <source>
        <dbReference type="ARBA" id="ARBA00022630"/>
    </source>
</evidence>
<evidence type="ECO:0000259" key="6">
    <source>
        <dbReference type="Pfam" id="PF01494"/>
    </source>
</evidence>
<feature type="transmembrane region" description="Helical" evidence="5">
    <location>
        <begin position="506"/>
        <end position="530"/>
    </location>
</feature>
<gene>
    <name evidence="7" type="ORF">TRUGW13939_02541</name>
</gene>
<dbReference type="GO" id="GO:0004497">
    <property type="term" value="F:monooxygenase activity"/>
    <property type="evidence" value="ECO:0007669"/>
    <property type="project" value="InterPro"/>
</dbReference>